<dbReference type="Proteomes" id="UP000449678">
    <property type="component" value="Unassembled WGS sequence"/>
</dbReference>
<dbReference type="EMBL" id="WWCO01000025">
    <property type="protein sequence ID" value="MYM37261.1"/>
    <property type="molecule type" value="Genomic_DNA"/>
</dbReference>
<comment type="caution">
    <text evidence="1">The sequence shown here is derived from an EMBL/GenBank/DDBJ whole genome shotgun (WGS) entry which is preliminary data.</text>
</comment>
<keyword evidence="2" id="KW-1185">Reference proteome</keyword>
<name>A0ABW9VE20_9BURK</name>
<protein>
    <recommendedName>
        <fullName evidence="3">DUF3168 domain-containing protein</fullName>
    </recommendedName>
</protein>
<organism evidence="1 2">
    <name type="scientific">Duganella lactea</name>
    <dbReference type="NCBI Taxonomy" id="2692173"/>
    <lineage>
        <taxon>Bacteria</taxon>
        <taxon>Pseudomonadati</taxon>
        <taxon>Pseudomonadota</taxon>
        <taxon>Betaproteobacteria</taxon>
        <taxon>Burkholderiales</taxon>
        <taxon>Oxalobacteraceae</taxon>
        <taxon>Telluria group</taxon>
        <taxon>Duganella</taxon>
    </lineage>
</organism>
<evidence type="ECO:0008006" key="3">
    <source>
        <dbReference type="Google" id="ProtNLM"/>
    </source>
</evidence>
<evidence type="ECO:0000313" key="2">
    <source>
        <dbReference type="Proteomes" id="UP000449678"/>
    </source>
</evidence>
<sequence length="134" mass="14037">MSAVSIVRSLLLAYQPLRELVPADDIVAGTVPDGILPAIGIKEVGGGELETVGRAEGATLCRIRVQVTVYAKTYPEQKALLHAAGLGRGVHSGTVDGFVVRSVLPAGIGPDLSDDDAGVYSQSRDFKVAYIQPH</sequence>
<accession>A0ABW9VE20</accession>
<gene>
    <name evidence="1" type="ORF">GTP38_23320</name>
</gene>
<evidence type="ECO:0000313" key="1">
    <source>
        <dbReference type="EMBL" id="MYM37261.1"/>
    </source>
</evidence>
<reference evidence="1 2" key="1">
    <citation type="submission" date="2019-12" db="EMBL/GenBank/DDBJ databases">
        <title>Novel species isolated from a subtropical stream in China.</title>
        <authorList>
            <person name="Lu H."/>
        </authorList>
    </citation>
    <scope>NUCLEOTIDE SEQUENCE [LARGE SCALE GENOMIC DNA]</scope>
    <source>
        <strain evidence="1 2">FT94W</strain>
    </source>
</reference>
<proteinExistence type="predicted"/>
<dbReference type="RefSeq" id="WP_160992604.1">
    <property type="nucleotide sequence ID" value="NZ_WWCO01000025.1"/>
</dbReference>